<organism evidence="1">
    <name type="scientific">Lepeophtheirus salmonis</name>
    <name type="common">Salmon louse</name>
    <name type="synonym">Caligus salmonis</name>
    <dbReference type="NCBI Taxonomy" id="72036"/>
    <lineage>
        <taxon>Eukaryota</taxon>
        <taxon>Metazoa</taxon>
        <taxon>Ecdysozoa</taxon>
        <taxon>Arthropoda</taxon>
        <taxon>Crustacea</taxon>
        <taxon>Multicrustacea</taxon>
        <taxon>Hexanauplia</taxon>
        <taxon>Copepoda</taxon>
        <taxon>Siphonostomatoida</taxon>
        <taxon>Caligidae</taxon>
        <taxon>Lepeophtheirus</taxon>
    </lineage>
</organism>
<sequence length="33" mass="3689">MKNCPYRSPKGLARVNGKHFIQFVLGSHYGGLL</sequence>
<dbReference type="AlphaFoldDB" id="A0A0K2V701"/>
<dbReference type="EMBL" id="HACA01028744">
    <property type="protein sequence ID" value="CDW46105.1"/>
    <property type="molecule type" value="Transcribed_RNA"/>
</dbReference>
<evidence type="ECO:0000313" key="1">
    <source>
        <dbReference type="EMBL" id="CDW46105.1"/>
    </source>
</evidence>
<proteinExistence type="predicted"/>
<accession>A0A0K2V701</accession>
<reference evidence="1" key="1">
    <citation type="submission" date="2014-05" db="EMBL/GenBank/DDBJ databases">
        <authorList>
            <person name="Chronopoulou M."/>
        </authorList>
    </citation>
    <scope>NUCLEOTIDE SEQUENCE</scope>
    <source>
        <tissue evidence="1">Whole organism</tissue>
    </source>
</reference>
<name>A0A0K2V701_LEPSM</name>
<protein>
    <submittedName>
        <fullName evidence="1">Uncharacterized protein</fullName>
    </submittedName>
</protein>